<gene>
    <name evidence="4" type="ORF">M621_16035</name>
</gene>
<dbReference type="InterPro" id="IPR052158">
    <property type="entry name" value="INH-QAR"/>
</dbReference>
<dbReference type="GO" id="GO:0003700">
    <property type="term" value="F:DNA-binding transcription factor activity"/>
    <property type="evidence" value="ECO:0007669"/>
    <property type="project" value="InterPro"/>
</dbReference>
<dbReference type="PROSITE" id="PS01124">
    <property type="entry name" value="HTH_ARAC_FAMILY_2"/>
    <property type="match status" value="1"/>
</dbReference>
<dbReference type="AlphaFoldDB" id="S4YL09"/>
<evidence type="ECO:0000313" key="5">
    <source>
        <dbReference type="Proteomes" id="UP000014900"/>
    </source>
</evidence>
<dbReference type="SUPFAM" id="SSF52317">
    <property type="entry name" value="Class I glutamine amidotransferase-like"/>
    <property type="match status" value="1"/>
</dbReference>
<dbReference type="InterPro" id="IPR029062">
    <property type="entry name" value="Class_I_gatase-like"/>
</dbReference>
<feature type="domain" description="HTH araC/xylS-type" evidence="3">
    <location>
        <begin position="227"/>
        <end position="325"/>
    </location>
</feature>
<dbReference type="HOGENOM" id="CLU_000445_59_0_6"/>
<proteinExistence type="predicted"/>
<dbReference type="KEGG" id="sry:M621_16035"/>
<organism evidence="4 5">
    <name type="scientific">Serratia plymuthica S13</name>
    <dbReference type="NCBI Taxonomy" id="1348660"/>
    <lineage>
        <taxon>Bacteria</taxon>
        <taxon>Pseudomonadati</taxon>
        <taxon>Pseudomonadota</taxon>
        <taxon>Gammaproteobacteria</taxon>
        <taxon>Enterobacterales</taxon>
        <taxon>Yersiniaceae</taxon>
        <taxon>Serratia</taxon>
    </lineage>
</organism>
<dbReference type="eggNOG" id="COG4977">
    <property type="taxonomic scope" value="Bacteria"/>
</dbReference>
<protein>
    <submittedName>
        <fullName evidence="4">AraC family transcriptional regulator</fullName>
    </submittedName>
</protein>
<dbReference type="Gene3D" id="3.40.50.880">
    <property type="match status" value="1"/>
</dbReference>
<name>S4YL09_SERPL</name>
<dbReference type="Gene3D" id="1.10.10.60">
    <property type="entry name" value="Homeodomain-like"/>
    <property type="match status" value="1"/>
</dbReference>
<dbReference type="CDD" id="cd03137">
    <property type="entry name" value="GATase1_AraC_1"/>
    <property type="match status" value="1"/>
</dbReference>
<evidence type="ECO:0000313" key="4">
    <source>
        <dbReference type="EMBL" id="AGP45125.1"/>
    </source>
</evidence>
<dbReference type="SMART" id="SM00342">
    <property type="entry name" value="HTH_ARAC"/>
    <property type="match status" value="1"/>
</dbReference>
<dbReference type="SUPFAM" id="SSF46689">
    <property type="entry name" value="Homeodomain-like"/>
    <property type="match status" value="2"/>
</dbReference>
<dbReference type="PANTHER" id="PTHR43130">
    <property type="entry name" value="ARAC-FAMILY TRANSCRIPTIONAL REGULATOR"/>
    <property type="match status" value="1"/>
</dbReference>
<sequence>MLKLYFKAMHTFLIIVPEGGMLFESAGIADILMQANRLRPNDAPLYRIEVATTQSHRVVHGSSGLNLLADHRLADLDPEQERDTVIVTGKGATEEEGAFVAGWLRRAAPNARRIASVCGGALLLAEAGLLEGRRATTHWRLLDTLQSRFPKVKVENGPIYVQDGPVWTSGGVSSGFDLTLALVEDDYGFIQAREVAQDLVMFLRRPGGQLQFSRYPLNQAKTPGPIRDLQSWILENLDGDLSVEKLAERVAMSPRNFTRVFTRETGISPAKFVEEGRLHTARQRLEQSAEGIEHIAVTTGFGNGLNLRRVFERNLQLTPTEYRDRFHSRNLA</sequence>
<evidence type="ECO:0000259" key="3">
    <source>
        <dbReference type="PROSITE" id="PS01124"/>
    </source>
</evidence>
<accession>S4YL09</accession>
<evidence type="ECO:0000256" key="2">
    <source>
        <dbReference type="ARBA" id="ARBA00023163"/>
    </source>
</evidence>
<keyword evidence="1" id="KW-0805">Transcription regulation</keyword>
<dbReference type="InterPro" id="IPR002818">
    <property type="entry name" value="DJ-1/PfpI"/>
</dbReference>
<dbReference type="EMBL" id="CP006566">
    <property type="protein sequence ID" value="AGP45125.1"/>
    <property type="molecule type" value="Genomic_DNA"/>
</dbReference>
<dbReference type="PATRIC" id="fig|1348660.3.peg.3153"/>
<dbReference type="PANTHER" id="PTHR43130:SF3">
    <property type="entry name" value="HTH-TYPE TRANSCRIPTIONAL REGULATOR RV1931C"/>
    <property type="match status" value="1"/>
</dbReference>
<reference evidence="4 5" key="1">
    <citation type="journal article" date="2013" name="Genome Announc.">
        <title>Genome Sequence of Serratia plymuthica Strain S13, an Endophyte with Germination- and Plant-Growth-Promoting Activity from the Flower of Styrian Oil Pumpkin.</title>
        <authorList>
            <person name="Muller H."/>
            <person name="Furnkranz M."/>
            <person name="Grube M."/>
            <person name="Berg G."/>
        </authorList>
    </citation>
    <scope>NUCLEOTIDE SEQUENCE [LARGE SCALE GENOMIC DNA]</scope>
    <source>
        <strain evidence="4">S13</strain>
    </source>
</reference>
<evidence type="ECO:0000256" key="1">
    <source>
        <dbReference type="ARBA" id="ARBA00023015"/>
    </source>
</evidence>
<dbReference type="InterPro" id="IPR009057">
    <property type="entry name" value="Homeodomain-like_sf"/>
</dbReference>
<keyword evidence="2" id="KW-0804">Transcription</keyword>
<dbReference type="InterPro" id="IPR018060">
    <property type="entry name" value="HTH_AraC"/>
</dbReference>
<dbReference type="Pfam" id="PF01965">
    <property type="entry name" value="DJ-1_PfpI"/>
    <property type="match status" value="1"/>
</dbReference>
<dbReference type="Pfam" id="PF12833">
    <property type="entry name" value="HTH_18"/>
    <property type="match status" value="1"/>
</dbReference>
<dbReference type="GO" id="GO:0043565">
    <property type="term" value="F:sequence-specific DNA binding"/>
    <property type="evidence" value="ECO:0007669"/>
    <property type="project" value="InterPro"/>
</dbReference>
<dbReference type="Proteomes" id="UP000014900">
    <property type="component" value="Chromosome"/>
</dbReference>